<dbReference type="EMBL" id="CAMXCT010003297">
    <property type="protein sequence ID" value="CAI4003575.1"/>
    <property type="molecule type" value="Genomic_DNA"/>
</dbReference>
<proteinExistence type="predicted"/>
<accession>A0A9P1D5D8</accession>
<dbReference type="EMBL" id="CAMXCT030003297">
    <property type="protein sequence ID" value="CAL4790887.1"/>
    <property type="molecule type" value="Genomic_DNA"/>
</dbReference>
<evidence type="ECO:0000313" key="2">
    <source>
        <dbReference type="EMBL" id="CAL4790887.1"/>
    </source>
</evidence>
<keyword evidence="3" id="KW-1185">Reference proteome</keyword>
<name>A0A9P1D5D8_9DINO</name>
<protein>
    <submittedName>
        <fullName evidence="1">Uncharacterized protein</fullName>
    </submittedName>
</protein>
<comment type="caution">
    <text evidence="1">The sequence shown here is derived from an EMBL/GenBank/DDBJ whole genome shotgun (WGS) entry which is preliminary data.</text>
</comment>
<reference evidence="2 3" key="2">
    <citation type="submission" date="2024-05" db="EMBL/GenBank/DDBJ databases">
        <authorList>
            <person name="Chen Y."/>
            <person name="Shah S."/>
            <person name="Dougan E. K."/>
            <person name="Thang M."/>
            <person name="Chan C."/>
        </authorList>
    </citation>
    <scope>NUCLEOTIDE SEQUENCE [LARGE SCALE GENOMIC DNA]</scope>
</reference>
<reference evidence="1" key="1">
    <citation type="submission" date="2022-10" db="EMBL/GenBank/DDBJ databases">
        <authorList>
            <person name="Chen Y."/>
            <person name="Dougan E. K."/>
            <person name="Chan C."/>
            <person name="Rhodes N."/>
            <person name="Thang M."/>
        </authorList>
    </citation>
    <scope>NUCLEOTIDE SEQUENCE</scope>
</reference>
<dbReference type="Proteomes" id="UP001152797">
    <property type="component" value="Unassembled WGS sequence"/>
</dbReference>
<gene>
    <name evidence="1" type="ORF">C1SCF055_LOCUS29437</name>
</gene>
<sequence>MNDRGDDSKMFRNLAVQLCNSRTRAVSIIEALSTLAVLAVRAVPKSAGRGLPVTDFDIFDVFDINDLAMSRASQCTANATKPKRTKRLKRIRKAPQQRSFWRRDLNSLSELPKWLLRPGKWSQGSPDVTRCQEMSPGDDSKMFRNLAVQLCNSRTRAVSIIEALSTLAVLAVRAVPKSAGYREI</sequence>
<dbReference type="AlphaFoldDB" id="A0A9P1D5D8"/>
<evidence type="ECO:0000313" key="1">
    <source>
        <dbReference type="EMBL" id="CAI4003575.1"/>
    </source>
</evidence>
<organism evidence="1">
    <name type="scientific">Cladocopium goreaui</name>
    <dbReference type="NCBI Taxonomy" id="2562237"/>
    <lineage>
        <taxon>Eukaryota</taxon>
        <taxon>Sar</taxon>
        <taxon>Alveolata</taxon>
        <taxon>Dinophyceae</taxon>
        <taxon>Suessiales</taxon>
        <taxon>Symbiodiniaceae</taxon>
        <taxon>Cladocopium</taxon>
    </lineage>
</organism>
<dbReference type="EMBL" id="CAMXCT020003297">
    <property type="protein sequence ID" value="CAL1156950.1"/>
    <property type="molecule type" value="Genomic_DNA"/>
</dbReference>
<evidence type="ECO:0000313" key="3">
    <source>
        <dbReference type="Proteomes" id="UP001152797"/>
    </source>
</evidence>